<organism evidence="1 2">
    <name type="scientific">Caerostris darwini</name>
    <dbReference type="NCBI Taxonomy" id="1538125"/>
    <lineage>
        <taxon>Eukaryota</taxon>
        <taxon>Metazoa</taxon>
        <taxon>Ecdysozoa</taxon>
        <taxon>Arthropoda</taxon>
        <taxon>Chelicerata</taxon>
        <taxon>Arachnida</taxon>
        <taxon>Araneae</taxon>
        <taxon>Araneomorphae</taxon>
        <taxon>Entelegynae</taxon>
        <taxon>Araneoidea</taxon>
        <taxon>Araneidae</taxon>
        <taxon>Caerostris</taxon>
    </lineage>
</organism>
<dbReference type="Proteomes" id="UP001054837">
    <property type="component" value="Unassembled WGS sequence"/>
</dbReference>
<accession>A0AAV4NIL8</accession>
<proteinExistence type="predicted"/>
<gene>
    <name evidence="1" type="ORF">CDAR_368861</name>
</gene>
<sequence>MRAIYQGRVLGRLRCDTPEAGAGQLSSVRESFRLILEQWPMACYGVMDSGEIECNYRSQQFARIVRGYSRQGIAKLS</sequence>
<dbReference type="EMBL" id="BPLQ01001708">
    <property type="protein sequence ID" value="GIX84169.1"/>
    <property type="molecule type" value="Genomic_DNA"/>
</dbReference>
<dbReference type="AlphaFoldDB" id="A0AAV4NIL8"/>
<reference evidence="1 2" key="1">
    <citation type="submission" date="2021-06" db="EMBL/GenBank/DDBJ databases">
        <title>Caerostris darwini draft genome.</title>
        <authorList>
            <person name="Kono N."/>
            <person name="Arakawa K."/>
        </authorList>
    </citation>
    <scope>NUCLEOTIDE SEQUENCE [LARGE SCALE GENOMIC DNA]</scope>
</reference>
<protein>
    <submittedName>
        <fullName evidence="1">Uncharacterized protein</fullName>
    </submittedName>
</protein>
<keyword evidence="2" id="KW-1185">Reference proteome</keyword>
<evidence type="ECO:0000313" key="1">
    <source>
        <dbReference type="EMBL" id="GIX84169.1"/>
    </source>
</evidence>
<name>A0AAV4NIL8_9ARAC</name>
<evidence type="ECO:0000313" key="2">
    <source>
        <dbReference type="Proteomes" id="UP001054837"/>
    </source>
</evidence>
<comment type="caution">
    <text evidence="1">The sequence shown here is derived from an EMBL/GenBank/DDBJ whole genome shotgun (WGS) entry which is preliminary data.</text>
</comment>